<dbReference type="SUPFAM" id="SSF52540">
    <property type="entry name" value="P-loop containing nucleoside triphosphate hydrolases"/>
    <property type="match status" value="1"/>
</dbReference>
<dbReference type="InterPro" id="IPR027417">
    <property type="entry name" value="P-loop_NTPase"/>
</dbReference>
<dbReference type="AlphaFoldDB" id="A0A840E3D3"/>
<dbReference type="Gene3D" id="3.40.50.300">
    <property type="entry name" value="P-loop containing nucleotide triphosphate hydrolases"/>
    <property type="match status" value="1"/>
</dbReference>
<accession>A0A840E3D3</accession>
<evidence type="ECO:0000313" key="2">
    <source>
        <dbReference type="EMBL" id="MBB4078175.1"/>
    </source>
</evidence>
<organism evidence="2 3">
    <name type="scientific">Neolewinella aquimaris</name>
    <dbReference type="NCBI Taxonomy" id="1835722"/>
    <lineage>
        <taxon>Bacteria</taxon>
        <taxon>Pseudomonadati</taxon>
        <taxon>Bacteroidota</taxon>
        <taxon>Saprospiria</taxon>
        <taxon>Saprospirales</taxon>
        <taxon>Lewinellaceae</taxon>
        <taxon>Neolewinella</taxon>
    </lineage>
</organism>
<name>A0A840E3D3_9BACT</name>
<sequence length="417" mass="45992">MALLPCTRAPAPCSKKYTVLESKNLPTGAEALLIALATPAPHGLTGIPVLLWGKPGVGKSSFIEGLANDRLRVTTLIASIHDPTDFSGLPFLENGQVRYAVPEWVSDFDQSPDGILFLDELSTAPPSVQSALLRVVFERKVGFTPLPGGVRIVAAANPPDLMVGGWELSPPLRNRFVHLQWDIPEQLYIRSLTQGWEGGQLPRVSAEDHARRLAEWKIRVGGFLRLRPDALHGSPDENRYGFATPRTWDFATALLCTCDLLGYRLGDGQQQRVILDLVTGCLGEAAAIPLIEYLTNLRLPDPEAVLAGTETVDITSLDDAELYVFYYSLNVYLLRALESPRLVPFSLKYLQLAEEVFNDGRRDIIFVPLREMARAGWLARLSATASRAGTQEQGEILEQITRVFSDEAFNEFVDVLA</sequence>
<dbReference type="RefSeq" id="WP_183494395.1">
    <property type="nucleotide sequence ID" value="NZ_JACIFF010000001.1"/>
</dbReference>
<evidence type="ECO:0000259" key="1">
    <source>
        <dbReference type="SMART" id="SM00382"/>
    </source>
</evidence>
<dbReference type="Proteomes" id="UP000576209">
    <property type="component" value="Unassembled WGS sequence"/>
</dbReference>
<gene>
    <name evidence="2" type="ORF">GGR28_000776</name>
</gene>
<dbReference type="InterPro" id="IPR003593">
    <property type="entry name" value="AAA+_ATPase"/>
</dbReference>
<dbReference type="InterPro" id="IPR011704">
    <property type="entry name" value="ATPase_dyneun-rel_AAA"/>
</dbReference>
<dbReference type="CDD" id="cd00009">
    <property type="entry name" value="AAA"/>
    <property type="match status" value="1"/>
</dbReference>
<reference evidence="2 3" key="1">
    <citation type="submission" date="2020-08" db="EMBL/GenBank/DDBJ databases">
        <title>Genomic Encyclopedia of Type Strains, Phase IV (KMG-IV): sequencing the most valuable type-strain genomes for metagenomic binning, comparative biology and taxonomic classification.</title>
        <authorList>
            <person name="Goeker M."/>
        </authorList>
    </citation>
    <scope>NUCLEOTIDE SEQUENCE [LARGE SCALE GENOMIC DNA]</scope>
    <source>
        <strain evidence="2 3">DSM 105137</strain>
    </source>
</reference>
<dbReference type="GO" id="GO:0016887">
    <property type="term" value="F:ATP hydrolysis activity"/>
    <property type="evidence" value="ECO:0007669"/>
    <property type="project" value="InterPro"/>
</dbReference>
<dbReference type="GO" id="GO:0005524">
    <property type="term" value="F:ATP binding"/>
    <property type="evidence" value="ECO:0007669"/>
    <property type="project" value="InterPro"/>
</dbReference>
<protein>
    <recommendedName>
        <fullName evidence="1">AAA+ ATPase domain-containing protein</fullName>
    </recommendedName>
</protein>
<evidence type="ECO:0000313" key="3">
    <source>
        <dbReference type="Proteomes" id="UP000576209"/>
    </source>
</evidence>
<dbReference type="EMBL" id="JACIFF010000001">
    <property type="protein sequence ID" value="MBB4078175.1"/>
    <property type="molecule type" value="Genomic_DNA"/>
</dbReference>
<dbReference type="SMART" id="SM00382">
    <property type="entry name" value="AAA"/>
    <property type="match status" value="1"/>
</dbReference>
<keyword evidence="3" id="KW-1185">Reference proteome</keyword>
<dbReference type="Pfam" id="PF07728">
    <property type="entry name" value="AAA_5"/>
    <property type="match status" value="1"/>
</dbReference>
<feature type="domain" description="AAA+ ATPase" evidence="1">
    <location>
        <begin position="45"/>
        <end position="187"/>
    </location>
</feature>
<proteinExistence type="predicted"/>
<comment type="caution">
    <text evidence="2">The sequence shown here is derived from an EMBL/GenBank/DDBJ whole genome shotgun (WGS) entry which is preliminary data.</text>
</comment>